<name>A0A498PY87_9MYCO</name>
<keyword evidence="2" id="KW-1185">Reference proteome</keyword>
<organism evidence="1 2">
    <name type="scientific">Mycobacterium attenuatum</name>
    <dbReference type="NCBI Taxonomy" id="2341086"/>
    <lineage>
        <taxon>Bacteria</taxon>
        <taxon>Bacillati</taxon>
        <taxon>Actinomycetota</taxon>
        <taxon>Actinomycetes</taxon>
        <taxon>Mycobacteriales</taxon>
        <taxon>Mycobacteriaceae</taxon>
        <taxon>Mycobacterium</taxon>
    </lineage>
</organism>
<accession>A0A498PY87</accession>
<dbReference type="AlphaFoldDB" id="A0A498PY87"/>
<evidence type="ECO:0000313" key="2">
    <source>
        <dbReference type="Proteomes" id="UP000273307"/>
    </source>
</evidence>
<proteinExistence type="predicted"/>
<gene>
    <name evidence="1" type="ORF">LAUMK136_02090</name>
</gene>
<reference evidence="1 2" key="1">
    <citation type="submission" date="2018-09" db="EMBL/GenBank/DDBJ databases">
        <authorList>
            <person name="Tagini F."/>
        </authorList>
    </citation>
    <scope>NUCLEOTIDE SEQUENCE [LARGE SCALE GENOMIC DNA]</scope>
    <source>
        <strain evidence="1 2">MK136</strain>
    </source>
</reference>
<evidence type="ECO:0000313" key="1">
    <source>
        <dbReference type="EMBL" id="VBA37739.1"/>
    </source>
</evidence>
<sequence length="34" mass="3726">MVRTAQSLPLKGLSTLGFDLISFQTKPPVCYRAS</sequence>
<dbReference type="Proteomes" id="UP000273307">
    <property type="component" value="Unassembled WGS sequence"/>
</dbReference>
<protein>
    <submittedName>
        <fullName evidence="1">Uncharacterized protein</fullName>
    </submittedName>
</protein>
<dbReference type="EMBL" id="UPHP01000046">
    <property type="protein sequence ID" value="VBA37739.1"/>
    <property type="molecule type" value="Genomic_DNA"/>
</dbReference>